<feature type="compositionally biased region" description="Polar residues" evidence="1">
    <location>
        <begin position="310"/>
        <end position="321"/>
    </location>
</feature>
<feature type="compositionally biased region" description="Basic and acidic residues" evidence="1">
    <location>
        <begin position="118"/>
        <end position="132"/>
    </location>
</feature>
<reference evidence="2 3" key="2">
    <citation type="submission" date="2018-11" db="EMBL/GenBank/DDBJ databases">
        <authorList>
            <consortium name="Pathogen Informatics"/>
        </authorList>
    </citation>
    <scope>NUCLEOTIDE SEQUENCE [LARGE SCALE GENOMIC DNA]</scope>
    <source>
        <strain evidence="2 3">NST_G2</strain>
    </source>
</reference>
<protein>
    <submittedName>
        <fullName evidence="4">Ermin</fullName>
    </submittedName>
</protein>
<organism evidence="4">
    <name type="scientific">Schistocephalus solidus</name>
    <name type="common">Tapeworm</name>
    <dbReference type="NCBI Taxonomy" id="70667"/>
    <lineage>
        <taxon>Eukaryota</taxon>
        <taxon>Metazoa</taxon>
        <taxon>Spiralia</taxon>
        <taxon>Lophotrochozoa</taxon>
        <taxon>Platyhelminthes</taxon>
        <taxon>Cestoda</taxon>
        <taxon>Eucestoda</taxon>
        <taxon>Diphyllobothriidea</taxon>
        <taxon>Diphyllobothriidae</taxon>
        <taxon>Schistocephalus</taxon>
    </lineage>
</organism>
<evidence type="ECO:0000256" key="1">
    <source>
        <dbReference type="SAM" id="MobiDB-lite"/>
    </source>
</evidence>
<name>A0A183SR25_SCHSO</name>
<feature type="region of interest" description="Disordered" evidence="1">
    <location>
        <begin position="118"/>
        <end position="144"/>
    </location>
</feature>
<proteinExistence type="predicted"/>
<evidence type="ECO:0000313" key="3">
    <source>
        <dbReference type="Proteomes" id="UP000275846"/>
    </source>
</evidence>
<keyword evidence="3" id="KW-1185">Reference proteome</keyword>
<feature type="region of interest" description="Disordered" evidence="1">
    <location>
        <begin position="254"/>
        <end position="321"/>
    </location>
</feature>
<reference evidence="4" key="1">
    <citation type="submission" date="2016-06" db="UniProtKB">
        <authorList>
            <consortium name="WormBaseParasite"/>
        </authorList>
    </citation>
    <scope>IDENTIFICATION</scope>
</reference>
<feature type="compositionally biased region" description="Basic and acidic residues" evidence="1">
    <location>
        <begin position="276"/>
        <end position="289"/>
    </location>
</feature>
<dbReference type="OrthoDB" id="10451242at2759"/>
<evidence type="ECO:0000313" key="2">
    <source>
        <dbReference type="EMBL" id="VDL93058.1"/>
    </source>
</evidence>
<accession>A0A183SR25</accession>
<sequence length="321" mass="36347">MRKRASSNTLEHMSGHHHVCNPCELRGSPRRVPCDLPIWGQSVEDASFDMPPHSTCYVEVGPGLCPSDADIEVEQGMSVPTERLLKKMYTYSLETKTRPCKDSDGELRWVTEEVEKEHEAWKEDKEQMRRGEEEEGPAFGSTAQVPGVESTIVPVPVTRFQELETTNGHPQICPSSMFQCYEPPHRVIERHVKLTRGKDGNFERHETIEIFTRLRAMDLTDHQVLAPSSTGDLTPSKIKTVPWQVPVVSEVQSSVPQKPEREVAMREVNATEPEDESKYEVLEDKEHSFSKGPDNTMTPQIYFTDKSDPSTEQTANQEASQ</sequence>
<dbReference type="EMBL" id="UYSU01033800">
    <property type="protein sequence ID" value="VDL93058.1"/>
    <property type="molecule type" value="Genomic_DNA"/>
</dbReference>
<dbReference type="WBParaSite" id="SSLN_0000688501-mRNA-1">
    <property type="protein sequence ID" value="SSLN_0000688501-mRNA-1"/>
    <property type="gene ID" value="SSLN_0000688501"/>
</dbReference>
<gene>
    <name evidence="2" type="ORF">SSLN_LOCUS6673</name>
</gene>
<dbReference type="Proteomes" id="UP000275846">
    <property type="component" value="Unassembled WGS sequence"/>
</dbReference>
<evidence type="ECO:0000313" key="4">
    <source>
        <dbReference type="WBParaSite" id="SSLN_0000688501-mRNA-1"/>
    </source>
</evidence>
<dbReference type="AlphaFoldDB" id="A0A183SR25"/>